<evidence type="ECO:0000313" key="2">
    <source>
        <dbReference type="EMBL" id="MQA19492.1"/>
    </source>
</evidence>
<protein>
    <submittedName>
        <fullName evidence="2">Uncharacterized protein</fullName>
    </submittedName>
</protein>
<feature type="transmembrane region" description="Helical" evidence="1">
    <location>
        <begin position="390"/>
        <end position="417"/>
    </location>
</feature>
<name>A0A843S9E9_9BURK</name>
<evidence type="ECO:0000313" key="3">
    <source>
        <dbReference type="Proteomes" id="UP000444318"/>
    </source>
</evidence>
<evidence type="ECO:0000256" key="1">
    <source>
        <dbReference type="SAM" id="Phobius"/>
    </source>
</evidence>
<keyword evidence="3" id="KW-1185">Reference proteome</keyword>
<proteinExistence type="predicted"/>
<comment type="caution">
    <text evidence="2">The sequence shown here is derived from an EMBL/GenBank/DDBJ whole genome shotgun (WGS) entry which is preliminary data.</text>
</comment>
<dbReference type="EMBL" id="WHUF01000002">
    <property type="protein sequence ID" value="MQA19492.1"/>
    <property type="molecule type" value="Genomic_DNA"/>
</dbReference>
<sequence length="527" mass="56346">MPVSNTALKQQRLDALFNECQQHVFSQVLGAFGLSRAMFADKAGGNVTTLHNFESKDGPTANANDQALKENFQKDFERKNFSASQKEWCELRKEKMQSGTDAYTGETLAGLEDPPHLDHVISLEEIAGNAAAHLALGKVGPDGVDLKAIINLANDEANLAITNAALNGSKNSHDLKEWMMKTGDDGRTNAERFGVDPERAEEIYNAAQTHVNGTVNSALLSKQAGELLSTGAKQAAGMALRQAMGLLLTELVNALFTELKALIRHGFEVGKSVFREIGERLQKVGASVAAKLPDALSALLDGGVSGFLSNLLTFVINSFITTGARLVRVIREGLIGLFKAFKMLVMPPVGMTRADSVRAGSKMLITVIVSSIGILLEQSVVTFVSSLGPLAVIADAVGAVLTGIIVGLSASLLAYLLDRLFDKYLDTSDESRLDQQLDNAAKLETMSAALAQQLEASIDNLRNGAASMAIYQDIGKVYGQAGQAANDTLSSMRLISDQTGIQIAASQSLVQQLESDHLEIEAFLKKL</sequence>
<keyword evidence="1" id="KW-0812">Transmembrane</keyword>
<keyword evidence="1" id="KW-1133">Transmembrane helix</keyword>
<accession>A0A843S9E9</accession>
<dbReference type="AlphaFoldDB" id="A0A843S9E9"/>
<organism evidence="2 3">
    <name type="scientific">Rugamonas rivuli</name>
    <dbReference type="NCBI Taxonomy" id="2743358"/>
    <lineage>
        <taxon>Bacteria</taxon>
        <taxon>Pseudomonadati</taxon>
        <taxon>Pseudomonadota</taxon>
        <taxon>Betaproteobacteria</taxon>
        <taxon>Burkholderiales</taxon>
        <taxon>Oxalobacteraceae</taxon>
        <taxon>Telluria group</taxon>
        <taxon>Rugamonas</taxon>
    </lineage>
</organism>
<dbReference type="RefSeq" id="WP_152803292.1">
    <property type="nucleotide sequence ID" value="NZ_WHUF01000002.1"/>
</dbReference>
<keyword evidence="1" id="KW-0472">Membrane</keyword>
<dbReference type="Proteomes" id="UP000444318">
    <property type="component" value="Unassembled WGS sequence"/>
</dbReference>
<reference evidence="2 3" key="1">
    <citation type="submission" date="2019-10" db="EMBL/GenBank/DDBJ databases">
        <title>Two novel species isolated from a subtropical stream in China.</title>
        <authorList>
            <person name="Lu H."/>
        </authorList>
    </citation>
    <scope>NUCLEOTIDE SEQUENCE [LARGE SCALE GENOMIC DNA]</scope>
    <source>
        <strain evidence="2 3">FT103W</strain>
    </source>
</reference>
<feature type="transmembrane region" description="Helical" evidence="1">
    <location>
        <begin position="363"/>
        <end position="384"/>
    </location>
</feature>
<gene>
    <name evidence="2" type="ORF">GEV01_08190</name>
</gene>